<evidence type="ECO:0008006" key="3">
    <source>
        <dbReference type="Google" id="ProtNLM"/>
    </source>
</evidence>
<comment type="caution">
    <text evidence="1">The sequence shown here is derived from an EMBL/GenBank/DDBJ whole genome shotgun (WGS) entry which is preliminary data.</text>
</comment>
<evidence type="ECO:0000313" key="2">
    <source>
        <dbReference type="Proteomes" id="UP000558284"/>
    </source>
</evidence>
<keyword evidence="2" id="KW-1185">Reference proteome</keyword>
<dbReference type="Proteomes" id="UP000558284">
    <property type="component" value="Unassembled WGS sequence"/>
</dbReference>
<proteinExistence type="predicted"/>
<sequence length="78" mass="8613">MAKCDQCGNDYDKSFQIYLGEQTYTFDSFECAIQKLAPTCPHCNVRVVGHGFEQDDVIYCCAHCAVQEGAAALTDRAP</sequence>
<dbReference type="EMBL" id="JACDTY010000025">
    <property type="protein sequence ID" value="MBA1144599.1"/>
    <property type="molecule type" value="Genomic_DNA"/>
</dbReference>
<dbReference type="AlphaFoldDB" id="A0A838BER1"/>
<evidence type="ECO:0000313" key="1">
    <source>
        <dbReference type="EMBL" id="MBA1144599.1"/>
    </source>
</evidence>
<reference evidence="1 2" key="1">
    <citation type="submission" date="2020-07" db="EMBL/GenBank/DDBJ databases">
        <title>Definition of the novel symbiovar canariense within Mesorhizobium novociceri, a new species of genus Mesorhizobium nodulating Cicer canariense in the Caldera de Taburiente National Park (La Palma, Canary Islands).</title>
        <authorList>
            <person name="Leon-Barrios M."/>
            <person name="Perez-Yepez J."/>
            <person name="Flores-Felix J.D."/>
            <person name="Ramirez-Baena M.H."/>
            <person name="Pulido-Suarez L."/>
            <person name="Igual J.M."/>
            <person name="Velazquez E."/>
            <person name="Peix A."/>
        </authorList>
    </citation>
    <scope>NUCLEOTIDE SEQUENCE [LARGE SCALE GENOMIC DNA]</scope>
    <source>
        <strain evidence="1 2">CCANP35</strain>
    </source>
</reference>
<gene>
    <name evidence="1" type="ORF">H0241_30825</name>
</gene>
<name>A0A838BER1_9HYPH</name>
<accession>A0A838BER1</accession>
<protein>
    <recommendedName>
        <fullName evidence="3">Metallothionein</fullName>
    </recommendedName>
</protein>
<organism evidence="1 2">
    <name type="scientific">Mesorhizobium neociceri</name>
    <dbReference type="NCBI Taxonomy" id="1307853"/>
    <lineage>
        <taxon>Bacteria</taxon>
        <taxon>Pseudomonadati</taxon>
        <taxon>Pseudomonadota</taxon>
        <taxon>Alphaproteobacteria</taxon>
        <taxon>Hyphomicrobiales</taxon>
        <taxon>Phyllobacteriaceae</taxon>
        <taxon>Mesorhizobium</taxon>
    </lineage>
</organism>
<dbReference type="RefSeq" id="WP_181061537.1">
    <property type="nucleotide sequence ID" value="NZ_JACDTY010000025.1"/>
</dbReference>